<dbReference type="AlphaFoldDB" id="A0A377M4S2"/>
<evidence type="ECO:0000313" key="1">
    <source>
        <dbReference type="EMBL" id="STQ13474.1"/>
    </source>
</evidence>
<proteinExistence type="predicted"/>
<organism evidence="1 2">
    <name type="scientific">Enterobacter cloacae</name>
    <dbReference type="NCBI Taxonomy" id="550"/>
    <lineage>
        <taxon>Bacteria</taxon>
        <taxon>Pseudomonadati</taxon>
        <taxon>Pseudomonadota</taxon>
        <taxon>Gammaproteobacteria</taxon>
        <taxon>Enterobacterales</taxon>
        <taxon>Enterobacteriaceae</taxon>
        <taxon>Enterobacter</taxon>
        <taxon>Enterobacter cloacae complex</taxon>
    </lineage>
</organism>
<reference evidence="1 2" key="1">
    <citation type="submission" date="2018-06" db="EMBL/GenBank/DDBJ databases">
        <authorList>
            <consortium name="Pathogen Informatics"/>
            <person name="Doyle S."/>
        </authorList>
    </citation>
    <scope>NUCLEOTIDE SEQUENCE [LARGE SCALE GENOMIC DNA]</scope>
    <source>
        <strain evidence="1 2">NCTC10005</strain>
    </source>
</reference>
<evidence type="ECO:0000313" key="2">
    <source>
        <dbReference type="Proteomes" id="UP000255106"/>
    </source>
</evidence>
<gene>
    <name evidence="1" type="ORF">NCTC10005_06297</name>
</gene>
<accession>A0A377M4S2</accession>
<name>A0A377M4S2_ENTCL</name>
<dbReference type="EMBL" id="UGJB01000004">
    <property type="protein sequence ID" value="STQ13474.1"/>
    <property type="molecule type" value="Genomic_DNA"/>
</dbReference>
<sequence length="80" mass="9039">MACAVPAITLPSRTCRKGMRTYCESEKKTGLKHHHDDSWSVYDVSGERWHYAALKDDAPSLLQRISEPCGNDILFRVECG</sequence>
<protein>
    <submittedName>
        <fullName evidence="1">Rhs family protein</fullName>
    </submittedName>
</protein>
<dbReference type="Proteomes" id="UP000255106">
    <property type="component" value="Unassembled WGS sequence"/>
</dbReference>